<sequence length="212" mass="22957">MVLNAPFLNAQAKLPEASSPKHSPGPPDNHPWIVFSTCTFRLAEEDMSKTVDSSALKPWDSFNPDLSGVPRRSTWDTLRRPIVSVKIFEIRLFAAASSDPIVRAIGDGLLILSQPPKPQRGFNVVLGLHCALCMIVADINMNKGPKKTADLGFTPASGSIVKPTSRHVVSVLLGPKGPSLAYVHPPEHNAATTRSSTPTRGLSDRQSREMFS</sequence>
<name>A0A4R0RTW9_9APHY</name>
<accession>A0A4R0RTW9</accession>
<reference evidence="2 3" key="1">
    <citation type="submission" date="2018-11" db="EMBL/GenBank/DDBJ databases">
        <title>Genome assembly of Steccherinum ochraceum LE-BIN_3174, the white-rot fungus of the Steccherinaceae family (The Residual Polyporoid clade, Polyporales, Basidiomycota).</title>
        <authorList>
            <person name="Fedorova T.V."/>
            <person name="Glazunova O.A."/>
            <person name="Landesman E.O."/>
            <person name="Moiseenko K.V."/>
            <person name="Psurtseva N.V."/>
            <person name="Savinova O.S."/>
            <person name="Shakhova N.V."/>
            <person name="Tyazhelova T.V."/>
            <person name="Vasina D.V."/>
        </authorList>
    </citation>
    <scope>NUCLEOTIDE SEQUENCE [LARGE SCALE GENOMIC DNA]</scope>
    <source>
        <strain evidence="2 3">LE-BIN_3174</strain>
    </source>
</reference>
<comment type="caution">
    <text evidence="2">The sequence shown here is derived from an EMBL/GenBank/DDBJ whole genome shotgun (WGS) entry which is preliminary data.</text>
</comment>
<protein>
    <submittedName>
        <fullName evidence="2">Uncharacterized protein</fullName>
    </submittedName>
</protein>
<evidence type="ECO:0000313" key="2">
    <source>
        <dbReference type="EMBL" id="TCD70652.1"/>
    </source>
</evidence>
<feature type="compositionally biased region" description="Basic and acidic residues" evidence="1">
    <location>
        <begin position="202"/>
        <end position="212"/>
    </location>
</feature>
<evidence type="ECO:0000256" key="1">
    <source>
        <dbReference type="SAM" id="MobiDB-lite"/>
    </source>
</evidence>
<organism evidence="2 3">
    <name type="scientific">Steccherinum ochraceum</name>
    <dbReference type="NCBI Taxonomy" id="92696"/>
    <lineage>
        <taxon>Eukaryota</taxon>
        <taxon>Fungi</taxon>
        <taxon>Dikarya</taxon>
        <taxon>Basidiomycota</taxon>
        <taxon>Agaricomycotina</taxon>
        <taxon>Agaricomycetes</taxon>
        <taxon>Polyporales</taxon>
        <taxon>Steccherinaceae</taxon>
        <taxon>Steccherinum</taxon>
    </lineage>
</organism>
<dbReference type="Proteomes" id="UP000292702">
    <property type="component" value="Unassembled WGS sequence"/>
</dbReference>
<evidence type="ECO:0000313" key="3">
    <source>
        <dbReference type="Proteomes" id="UP000292702"/>
    </source>
</evidence>
<gene>
    <name evidence="2" type="ORF">EIP91_002373</name>
</gene>
<keyword evidence="3" id="KW-1185">Reference proteome</keyword>
<feature type="compositionally biased region" description="Polar residues" evidence="1">
    <location>
        <begin position="190"/>
        <end position="200"/>
    </location>
</feature>
<feature type="region of interest" description="Disordered" evidence="1">
    <location>
        <begin position="184"/>
        <end position="212"/>
    </location>
</feature>
<proteinExistence type="predicted"/>
<dbReference type="EMBL" id="RWJN01000017">
    <property type="protein sequence ID" value="TCD70652.1"/>
    <property type="molecule type" value="Genomic_DNA"/>
</dbReference>
<dbReference type="AlphaFoldDB" id="A0A4R0RTW9"/>